<evidence type="ECO:0000313" key="2">
    <source>
        <dbReference type="EMBL" id="VFB02686.1"/>
    </source>
</evidence>
<protein>
    <submittedName>
        <fullName evidence="2">Uncharacterized protein</fullName>
    </submittedName>
</protein>
<feature type="transmembrane region" description="Helical" evidence="1">
    <location>
        <begin position="185"/>
        <end position="202"/>
    </location>
</feature>
<evidence type="ECO:0000256" key="1">
    <source>
        <dbReference type="SAM" id="Phobius"/>
    </source>
</evidence>
<sequence length="210" mass="24682">MRKHKKIYYVSGLISALLVPLLFLYYAAPVYNQMNLRVITLGLPAKSKKGEKISEYTKIPTEGWSYKTINVAPHFDKKTEEFFIREINQLKKSNVDQTGIRFQLSNNNKYADIVGLLNIMLKTEQEIYGFDMDETNSFYLLHKKHPEKADYVTCGTGYMTYINMEQYNYANADFWNKLINYSPRQSYYLIFGFLMLIYCAMLKPKLIVNF</sequence>
<keyword evidence="1" id="KW-0472">Membrane</keyword>
<keyword evidence="1" id="KW-1133">Transmembrane helix</keyword>
<name>A0A4U8WB50_9FLAO</name>
<dbReference type="AlphaFoldDB" id="A0A4U8WB50"/>
<reference evidence="2 3" key="1">
    <citation type="submission" date="2019-02" db="EMBL/GenBank/DDBJ databases">
        <authorList>
            <consortium name="Pathogen Informatics"/>
        </authorList>
    </citation>
    <scope>NUCLEOTIDE SEQUENCE [LARGE SCALE GENOMIC DNA]</scope>
    <source>
        <strain evidence="2 3">3012STDY6944375</strain>
    </source>
</reference>
<evidence type="ECO:0000313" key="3">
    <source>
        <dbReference type="Proteomes" id="UP000290013"/>
    </source>
</evidence>
<dbReference type="EMBL" id="LR215974">
    <property type="protein sequence ID" value="VFB02686.1"/>
    <property type="molecule type" value="Genomic_DNA"/>
</dbReference>
<keyword evidence="1" id="KW-0812">Transmembrane</keyword>
<dbReference type="Proteomes" id="UP000290013">
    <property type="component" value="Chromosome"/>
</dbReference>
<feature type="transmembrane region" description="Helical" evidence="1">
    <location>
        <begin position="7"/>
        <end position="28"/>
    </location>
</feature>
<dbReference type="KEGG" id="ctai:NCTC12078_00665"/>
<gene>
    <name evidence="2" type="ORF">NCTC12078_00665</name>
</gene>
<dbReference type="RefSeq" id="WP_130913474.1">
    <property type="nucleotide sequence ID" value="NZ_LR215974.1"/>
</dbReference>
<organism evidence="2 3">
    <name type="scientific">Chryseobacterium taihuense</name>
    <dbReference type="NCBI Taxonomy" id="1141221"/>
    <lineage>
        <taxon>Bacteria</taxon>
        <taxon>Pseudomonadati</taxon>
        <taxon>Bacteroidota</taxon>
        <taxon>Flavobacteriia</taxon>
        <taxon>Flavobacteriales</taxon>
        <taxon>Weeksellaceae</taxon>
        <taxon>Chryseobacterium group</taxon>
        <taxon>Chryseobacterium</taxon>
    </lineage>
</organism>
<accession>A0A4U8WB50</accession>
<proteinExistence type="predicted"/>